<dbReference type="InterPro" id="IPR009195">
    <property type="entry name" value="Uncharacterised_YjbK"/>
</dbReference>
<proteinExistence type="predicted"/>
<dbReference type="Gene3D" id="2.40.320.10">
    <property type="entry name" value="Hypothetical Protein Pfu-838710-001"/>
    <property type="match status" value="1"/>
</dbReference>
<dbReference type="CDD" id="cd07762">
    <property type="entry name" value="CYTH-like_Pase_1"/>
    <property type="match status" value="1"/>
</dbReference>
<gene>
    <name evidence="2" type="primary">yjbK</name>
    <name evidence="2" type="ORF">ERS140147_01870</name>
</gene>
<name>A0A077UX11_9STAP</name>
<organism evidence="2 3">
    <name type="scientific">Staphylococcus schweitzeri</name>
    <dbReference type="NCBI Taxonomy" id="1654388"/>
    <lineage>
        <taxon>Bacteria</taxon>
        <taxon>Bacillati</taxon>
        <taxon>Bacillota</taxon>
        <taxon>Bacilli</taxon>
        <taxon>Bacillales</taxon>
        <taxon>Staphylococcaceae</taxon>
        <taxon>Staphylococcus</taxon>
    </lineage>
</organism>
<dbReference type="RefSeq" id="WP_047531319.1">
    <property type="nucleotide sequence ID" value="NZ_CCEH01000016.1"/>
</dbReference>
<feature type="domain" description="CYTH" evidence="1">
    <location>
        <begin position="4"/>
        <end position="192"/>
    </location>
</feature>
<protein>
    <submittedName>
        <fullName evidence="2">Adenylate cyclase family protein</fullName>
    </submittedName>
</protein>
<dbReference type="PROSITE" id="PS51707">
    <property type="entry name" value="CYTH"/>
    <property type="match status" value="1"/>
</dbReference>
<dbReference type="Proteomes" id="UP000044616">
    <property type="component" value="Unassembled WGS sequence"/>
</dbReference>
<dbReference type="AlphaFoldDB" id="A0A077UX11"/>
<dbReference type="SMART" id="SM01118">
    <property type="entry name" value="CYTH"/>
    <property type="match status" value="1"/>
</dbReference>
<evidence type="ECO:0000259" key="1">
    <source>
        <dbReference type="PROSITE" id="PS51707"/>
    </source>
</evidence>
<reference evidence="2 3" key="1">
    <citation type="submission" date="2014-05" db="EMBL/GenBank/DDBJ databases">
        <authorList>
            <person name="Aslett A.Martin."/>
            <person name="De Silva Nishadi"/>
        </authorList>
    </citation>
    <scope>NUCLEOTIDE SEQUENCE [LARGE SCALE GENOMIC DNA]</scope>
</reference>
<dbReference type="InterPro" id="IPR023577">
    <property type="entry name" value="CYTH_domain"/>
</dbReference>
<dbReference type="InterPro" id="IPR033469">
    <property type="entry name" value="CYTH-like_dom_sf"/>
</dbReference>
<accession>A0A077UX11</accession>
<dbReference type="Pfam" id="PF01928">
    <property type="entry name" value="CYTH"/>
    <property type="match status" value="1"/>
</dbReference>
<dbReference type="PIRSF" id="PIRSF012526">
    <property type="entry name" value="CYTH_UCP012526"/>
    <property type="match status" value="1"/>
</dbReference>
<dbReference type="SUPFAM" id="SSF55154">
    <property type="entry name" value="CYTH-like phosphatases"/>
    <property type="match status" value="1"/>
</dbReference>
<sequence>MATNHEIEFKQIITASIYETLQEKYFKESVLFKQVNYYIDTPDFKLKQHHSALRIRVKGKQFEMTLKTPAEVGLMEYNHNISIKPDINLIISNDSLPSDIRHILIHQFDIKDQSLSILGSLTTYRQETQYKDDLLVLDKSEYLGTTDYELEFEVKDYDQGLQKFQSLLNELNIEHKQPLNKVQRFFKKKETLSNNIN</sequence>
<dbReference type="EMBL" id="CCEH01000016">
    <property type="protein sequence ID" value="CDR28731.1"/>
    <property type="molecule type" value="Genomic_DNA"/>
</dbReference>
<evidence type="ECO:0000313" key="2">
    <source>
        <dbReference type="EMBL" id="CDR28731.1"/>
    </source>
</evidence>
<evidence type="ECO:0000313" key="3">
    <source>
        <dbReference type="Proteomes" id="UP000044616"/>
    </source>
</evidence>